<name>A0A172TGG0_9BACL</name>
<feature type="domain" description="Spore protein YkvP/CgeB glycosyl transferase-like" evidence="1">
    <location>
        <begin position="205"/>
        <end position="362"/>
    </location>
</feature>
<evidence type="ECO:0000313" key="3">
    <source>
        <dbReference type="Proteomes" id="UP000076927"/>
    </source>
</evidence>
<accession>A0A172TGG0</accession>
<dbReference type="Proteomes" id="UP000076927">
    <property type="component" value="Chromosome"/>
</dbReference>
<dbReference type="AlphaFoldDB" id="A0A172TGG0"/>
<keyword evidence="3" id="KW-1185">Reference proteome</keyword>
<gene>
    <name evidence="2" type="ORF">SY83_07170</name>
</gene>
<sequence length="367" mass="41822">MAAHRKARRIQTSSRDSGFQLGWSHGYMHGAGQAILHSLPPEAYPLRNLRVLLIPQGFEGIDNGVITALRTLVTETIVGNQQDIQGLAAMHRPDLVLVINGLHTFPPDHPMQIQAVRAMGIKTAVWFADDPYFTDFSGAIAVQYDVVFTHELSCIPYYTSLGCAQVHYLPLGVNPAVYRPQHVGAEYRSDVCFIGNGFTNRTALFDQMAPYLSRIHTVIAGSQWEKMRNYKLLQKRIRLEWIPTEESVKYYSGAKIVINLHRAADDEIYNRNRLKIPAHSINPRTYEISACGTLQLTDIRQDLSQFYTPGHDIVTFSNAAELTDKIQYYLNHEDERRTIALRGLKRTYAEHTFHKRLNQMLQMMYSS</sequence>
<dbReference type="EMBL" id="CP011388">
    <property type="protein sequence ID" value="ANE46100.1"/>
    <property type="molecule type" value="Genomic_DNA"/>
</dbReference>
<dbReference type="InterPro" id="IPR055259">
    <property type="entry name" value="YkvP/CgeB_Glyco_trans-like"/>
</dbReference>
<organism evidence="2 3">
    <name type="scientific">Paenibacillus swuensis</name>
    <dbReference type="NCBI Taxonomy" id="1178515"/>
    <lineage>
        <taxon>Bacteria</taxon>
        <taxon>Bacillati</taxon>
        <taxon>Bacillota</taxon>
        <taxon>Bacilli</taxon>
        <taxon>Bacillales</taxon>
        <taxon>Paenibacillaceae</taxon>
        <taxon>Paenibacillus</taxon>
    </lineage>
</organism>
<dbReference type="OrthoDB" id="110463at2"/>
<proteinExistence type="predicted"/>
<dbReference type="STRING" id="1178515.SY83_07170"/>
<dbReference type="PATRIC" id="fig|1178515.4.peg.1430"/>
<dbReference type="Pfam" id="PF13524">
    <property type="entry name" value="Glyco_trans_1_2"/>
    <property type="match status" value="1"/>
</dbReference>
<dbReference type="Gene3D" id="3.40.50.2000">
    <property type="entry name" value="Glycogen Phosphorylase B"/>
    <property type="match status" value="1"/>
</dbReference>
<reference evidence="2 3" key="1">
    <citation type="submission" date="2015-01" db="EMBL/GenBank/DDBJ databases">
        <title>Paenibacillus swuensis/DY6/whole genome sequencing.</title>
        <authorList>
            <person name="Kim M.K."/>
            <person name="Srinivasan S."/>
            <person name="Lee J.-J."/>
        </authorList>
    </citation>
    <scope>NUCLEOTIDE SEQUENCE [LARGE SCALE GENOMIC DNA]</scope>
    <source>
        <strain evidence="2 3">DY6</strain>
    </source>
</reference>
<protein>
    <submittedName>
        <fullName evidence="2">Spore maturation protein</fullName>
    </submittedName>
</protein>
<evidence type="ECO:0000259" key="1">
    <source>
        <dbReference type="Pfam" id="PF13524"/>
    </source>
</evidence>
<dbReference type="KEGG" id="pswu:SY83_07170"/>
<dbReference type="RefSeq" id="WP_068605523.1">
    <property type="nucleotide sequence ID" value="NZ_CP011388.1"/>
</dbReference>
<evidence type="ECO:0000313" key="2">
    <source>
        <dbReference type="EMBL" id="ANE46100.1"/>
    </source>
</evidence>
<dbReference type="SUPFAM" id="SSF53756">
    <property type="entry name" value="UDP-Glycosyltransferase/glycogen phosphorylase"/>
    <property type="match status" value="1"/>
</dbReference>